<keyword evidence="2" id="KW-1185">Reference proteome</keyword>
<accession>A0ABY7EDQ8</accession>
<proteinExistence type="predicted"/>
<evidence type="ECO:0000313" key="2">
    <source>
        <dbReference type="Proteomes" id="UP001164746"/>
    </source>
</evidence>
<name>A0ABY7EDQ8_MYAAR</name>
<organism evidence="1 2">
    <name type="scientific">Mya arenaria</name>
    <name type="common">Soft-shell clam</name>
    <dbReference type="NCBI Taxonomy" id="6604"/>
    <lineage>
        <taxon>Eukaryota</taxon>
        <taxon>Metazoa</taxon>
        <taxon>Spiralia</taxon>
        <taxon>Lophotrochozoa</taxon>
        <taxon>Mollusca</taxon>
        <taxon>Bivalvia</taxon>
        <taxon>Autobranchia</taxon>
        <taxon>Heteroconchia</taxon>
        <taxon>Euheterodonta</taxon>
        <taxon>Imparidentia</taxon>
        <taxon>Neoheterodontei</taxon>
        <taxon>Myida</taxon>
        <taxon>Myoidea</taxon>
        <taxon>Myidae</taxon>
        <taxon>Mya</taxon>
    </lineage>
</organism>
<dbReference type="EMBL" id="CP111017">
    <property type="protein sequence ID" value="WAR08143.1"/>
    <property type="molecule type" value="Genomic_DNA"/>
</dbReference>
<sequence length="144" mass="15867">MTTAPGSVTEFEAVKAQQRFDNFRKMTIQWKAPLLLQRNSVIKEYVLKQNVGNTTSSSGVGGEFKTISFTSETGNGFYIPVSIEESDTTLQVVKEGSKDQTVISLNLVREFFTEQTNGRVQRTALLGCEINACPQSLSGICFVT</sequence>
<evidence type="ECO:0000313" key="1">
    <source>
        <dbReference type="EMBL" id="WAR08143.1"/>
    </source>
</evidence>
<reference evidence="1" key="1">
    <citation type="submission" date="2022-11" db="EMBL/GenBank/DDBJ databases">
        <title>Centuries of genome instability and evolution in soft-shell clam transmissible cancer (bioRxiv).</title>
        <authorList>
            <person name="Hart S.F.M."/>
            <person name="Yonemitsu M.A."/>
            <person name="Giersch R.M."/>
            <person name="Beal B.F."/>
            <person name="Arriagada G."/>
            <person name="Davis B.W."/>
            <person name="Ostrander E.A."/>
            <person name="Goff S.P."/>
            <person name="Metzger M.J."/>
        </authorList>
    </citation>
    <scope>NUCLEOTIDE SEQUENCE</scope>
    <source>
        <strain evidence="1">MELC-2E11</strain>
        <tissue evidence="1">Siphon/mantle</tissue>
    </source>
</reference>
<dbReference type="Proteomes" id="UP001164746">
    <property type="component" value="Chromosome 6"/>
</dbReference>
<gene>
    <name evidence="1" type="ORF">MAR_018101</name>
</gene>
<feature type="non-terminal residue" evidence="1">
    <location>
        <position position="144"/>
    </location>
</feature>
<protein>
    <submittedName>
        <fullName evidence="1">Uncharacterized protein</fullName>
    </submittedName>
</protein>